<keyword evidence="3" id="KW-1185">Reference proteome</keyword>
<feature type="signal peptide" evidence="1">
    <location>
        <begin position="1"/>
        <end position="30"/>
    </location>
</feature>
<accession>A0A1Y2J7F4</accession>
<name>A0A1Y2J7F4_TRAC3</name>
<evidence type="ECO:0000256" key="1">
    <source>
        <dbReference type="SAM" id="SignalP"/>
    </source>
</evidence>
<proteinExistence type="predicted"/>
<organism evidence="2 3">
    <name type="scientific">Trametes coccinea (strain BRFM310)</name>
    <name type="common">Pycnoporus coccineus</name>
    <dbReference type="NCBI Taxonomy" id="1353009"/>
    <lineage>
        <taxon>Eukaryota</taxon>
        <taxon>Fungi</taxon>
        <taxon>Dikarya</taxon>
        <taxon>Basidiomycota</taxon>
        <taxon>Agaricomycotina</taxon>
        <taxon>Agaricomycetes</taxon>
        <taxon>Polyporales</taxon>
        <taxon>Polyporaceae</taxon>
        <taxon>Trametes</taxon>
    </lineage>
</organism>
<gene>
    <name evidence="2" type="ORF">PYCCODRAFT_1430325</name>
</gene>
<evidence type="ECO:0008006" key="4">
    <source>
        <dbReference type="Google" id="ProtNLM"/>
    </source>
</evidence>
<feature type="chain" id="PRO_5012237592" description="Secreted protein" evidence="1">
    <location>
        <begin position="31"/>
        <end position="94"/>
    </location>
</feature>
<keyword evidence="1" id="KW-0732">Signal</keyword>
<sequence>MDGWMDGCGLLHRPLERLLLLFRSLSVGFSQHAHATASYSLHSIPTYQRLMAVCPSFVLYTRTIGISQVCRGLSSGFARAMRRWVSRCGETASS</sequence>
<dbReference type="AlphaFoldDB" id="A0A1Y2J7F4"/>
<protein>
    <recommendedName>
        <fullName evidence="4">Secreted protein</fullName>
    </recommendedName>
</protein>
<evidence type="ECO:0000313" key="2">
    <source>
        <dbReference type="EMBL" id="OSD08162.1"/>
    </source>
</evidence>
<dbReference type="Proteomes" id="UP000193067">
    <property type="component" value="Unassembled WGS sequence"/>
</dbReference>
<reference evidence="2 3" key="1">
    <citation type="journal article" date="2015" name="Biotechnol. Biofuels">
        <title>Enhanced degradation of softwood versus hardwood by the white-rot fungus Pycnoporus coccineus.</title>
        <authorList>
            <person name="Couturier M."/>
            <person name="Navarro D."/>
            <person name="Chevret D."/>
            <person name="Henrissat B."/>
            <person name="Piumi F."/>
            <person name="Ruiz-Duenas F.J."/>
            <person name="Martinez A.T."/>
            <person name="Grigoriev I.V."/>
            <person name="Riley R."/>
            <person name="Lipzen A."/>
            <person name="Berrin J.G."/>
            <person name="Master E.R."/>
            <person name="Rosso M.N."/>
        </authorList>
    </citation>
    <scope>NUCLEOTIDE SEQUENCE [LARGE SCALE GENOMIC DNA]</scope>
    <source>
        <strain evidence="2 3">BRFM310</strain>
    </source>
</reference>
<dbReference type="EMBL" id="KZ084087">
    <property type="protein sequence ID" value="OSD08162.1"/>
    <property type="molecule type" value="Genomic_DNA"/>
</dbReference>
<evidence type="ECO:0000313" key="3">
    <source>
        <dbReference type="Proteomes" id="UP000193067"/>
    </source>
</evidence>